<dbReference type="Gene3D" id="1.10.150.300">
    <property type="entry name" value="TGS-like domain"/>
    <property type="match status" value="1"/>
</dbReference>
<dbReference type="PROSITE" id="PS51880">
    <property type="entry name" value="TGS"/>
    <property type="match status" value="1"/>
</dbReference>
<gene>
    <name evidence="6" type="primary">ychF</name>
    <name evidence="9" type="ORF">A2Z33_01405</name>
</gene>
<keyword evidence="5" id="KW-0460">Magnesium</keyword>
<dbReference type="InterPro" id="IPR004396">
    <property type="entry name" value="ATPase_YchF/OLA1"/>
</dbReference>
<feature type="binding site" evidence="6">
    <location>
        <begin position="12"/>
        <end position="17"/>
    </location>
    <ligand>
        <name>ATP</name>
        <dbReference type="ChEBI" id="CHEBI:30616"/>
    </ligand>
</feature>
<dbReference type="GO" id="GO:0046872">
    <property type="term" value="F:metal ion binding"/>
    <property type="evidence" value="ECO:0007669"/>
    <property type="project" value="UniProtKB-KW"/>
</dbReference>
<reference evidence="9 10" key="1">
    <citation type="journal article" date="2016" name="Nat. Commun.">
        <title>Thousands of microbial genomes shed light on interconnected biogeochemical processes in an aquifer system.</title>
        <authorList>
            <person name="Anantharaman K."/>
            <person name="Brown C.T."/>
            <person name="Hug L.A."/>
            <person name="Sharon I."/>
            <person name="Castelle C.J."/>
            <person name="Probst A.J."/>
            <person name="Thomas B.C."/>
            <person name="Singh A."/>
            <person name="Wilkins M.J."/>
            <person name="Karaoz U."/>
            <person name="Brodie E.L."/>
            <person name="Williams K.H."/>
            <person name="Hubbard S.S."/>
            <person name="Banfield J.F."/>
        </authorList>
    </citation>
    <scope>NUCLEOTIDE SEQUENCE [LARGE SCALE GENOMIC DNA]</scope>
</reference>
<keyword evidence="2" id="KW-0479">Metal-binding</keyword>
<dbReference type="SUPFAM" id="SSF81271">
    <property type="entry name" value="TGS-like"/>
    <property type="match status" value="1"/>
</dbReference>
<dbReference type="STRING" id="1798374.A2Z33_01405"/>
<name>A0A1F5YP10_9BACT</name>
<dbReference type="InterPro" id="IPR027417">
    <property type="entry name" value="P-loop_NTPase"/>
</dbReference>
<protein>
    <recommendedName>
        <fullName evidence="6">Ribosome-binding ATPase YchF</fullName>
    </recommendedName>
</protein>
<evidence type="ECO:0000256" key="6">
    <source>
        <dbReference type="HAMAP-Rule" id="MF_00944"/>
    </source>
</evidence>
<dbReference type="Gene3D" id="3.40.50.300">
    <property type="entry name" value="P-loop containing nucleotide triphosphate hydrolases"/>
    <property type="match status" value="1"/>
</dbReference>
<dbReference type="InterPro" id="IPR012675">
    <property type="entry name" value="Beta-grasp_dom_sf"/>
</dbReference>
<dbReference type="Pfam" id="PF01926">
    <property type="entry name" value="MMR_HSR1"/>
    <property type="match status" value="1"/>
</dbReference>
<dbReference type="GO" id="GO:0005737">
    <property type="term" value="C:cytoplasm"/>
    <property type="evidence" value="ECO:0007669"/>
    <property type="project" value="TreeGrafter"/>
</dbReference>
<dbReference type="FunFam" id="3.10.20.30:FF:000001">
    <property type="entry name" value="Ribosome-binding ATPase YchF"/>
    <property type="match status" value="1"/>
</dbReference>
<dbReference type="GO" id="GO:0005524">
    <property type="term" value="F:ATP binding"/>
    <property type="evidence" value="ECO:0007669"/>
    <property type="project" value="UniProtKB-UniRule"/>
</dbReference>
<dbReference type="PROSITE" id="PS51710">
    <property type="entry name" value="G_OBG"/>
    <property type="match status" value="1"/>
</dbReference>
<evidence type="ECO:0000259" key="7">
    <source>
        <dbReference type="PROSITE" id="PS51710"/>
    </source>
</evidence>
<dbReference type="PANTHER" id="PTHR23305:SF18">
    <property type="entry name" value="OBG-TYPE G DOMAIN-CONTAINING PROTEIN"/>
    <property type="match status" value="1"/>
</dbReference>
<comment type="function">
    <text evidence="6">ATPase that binds to both the 70S ribosome and the 50S ribosomal subunit in a nucleotide-independent manner.</text>
</comment>
<dbReference type="Pfam" id="PF06071">
    <property type="entry name" value="YchF-GTPase_C"/>
    <property type="match status" value="1"/>
</dbReference>
<evidence type="ECO:0000313" key="9">
    <source>
        <dbReference type="EMBL" id="OGG01885.1"/>
    </source>
</evidence>
<dbReference type="PANTHER" id="PTHR23305">
    <property type="entry name" value="OBG GTPASE FAMILY"/>
    <property type="match status" value="1"/>
</dbReference>
<comment type="caution">
    <text evidence="9">The sequence shown here is derived from an EMBL/GenBank/DDBJ whole genome shotgun (WGS) entry which is preliminary data.</text>
</comment>
<comment type="similarity">
    <text evidence="6">Belongs to the TRAFAC class OBG-HflX-like GTPase superfamily. OBG GTPase family. YchF/OLA1 subfamily.</text>
</comment>
<dbReference type="GO" id="GO:0043023">
    <property type="term" value="F:ribosomal large subunit binding"/>
    <property type="evidence" value="ECO:0007669"/>
    <property type="project" value="UniProtKB-UniRule"/>
</dbReference>
<dbReference type="GO" id="GO:0005525">
    <property type="term" value="F:GTP binding"/>
    <property type="evidence" value="ECO:0007669"/>
    <property type="project" value="InterPro"/>
</dbReference>
<evidence type="ECO:0000256" key="3">
    <source>
        <dbReference type="ARBA" id="ARBA00022741"/>
    </source>
</evidence>
<dbReference type="PIRSF" id="PIRSF006641">
    <property type="entry name" value="CHP00092"/>
    <property type="match status" value="1"/>
</dbReference>
<feature type="domain" description="OBG-type G" evidence="7">
    <location>
        <begin position="3"/>
        <end position="249"/>
    </location>
</feature>
<dbReference type="EMBL" id="MFJD01000009">
    <property type="protein sequence ID" value="OGG01885.1"/>
    <property type="molecule type" value="Genomic_DNA"/>
</dbReference>
<evidence type="ECO:0000313" key="10">
    <source>
        <dbReference type="Proteomes" id="UP000178448"/>
    </source>
</evidence>
<dbReference type="SUPFAM" id="SSF52540">
    <property type="entry name" value="P-loop containing nucleoside triphosphate hydrolases"/>
    <property type="match status" value="1"/>
</dbReference>
<evidence type="ECO:0000256" key="4">
    <source>
        <dbReference type="ARBA" id="ARBA00022840"/>
    </source>
</evidence>
<keyword evidence="4 6" id="KW-0067">ATP-binding</keyword>
<keyword evidence="3 6" id="KW-0547">Nucleotide-binding</keyword>
<evidence type="ECO:0000256" key="2">
    <source>
        <dbReference type="ARBA" id="ARBA00022723"/>
    </source>
</evidence>
<dbReference type="CDD" id="cd04867">
    <property type="entry name" value="TGS_YchF_OLA1"/>
    <property type="match status" value="1"/>
</dbReference>
<dbReference type="NCBIfam" id="TIGR00092">
    <property type="entry name" value="redox-regulated ATPase YchF"/>
    <property type="match status" value="1"/>
</dbReference>
<dbReference type="InterPro" id="IPR013029">
    <property type="entry name" value="YchF_C"/>
</dbReference>
<dbReference type="Gene3D" id="3.10.20.30">
    <property type="match status" value="1"/>
</dbReference>
<dbReference type="InterPro" id="IPR006073">
    <property type="entry name" value="GTP-bd"/>
</dbReference>
<dbReference type="InterPro" id="IPR023192">
    <property type="entry name" value="TGS-like_dom_sf"/>
</dbReference>
<evidence type="ECO:0000259" key="8">
    <source>
        <dbReference type="PROSITE" id="PS51880"/>
    </source>
</evidence>
<feature type="domain" description="TGS" evidence="8">
    <location>
        <begin position="271"/>
        <end position="354"/>
    </location>
</feature>
<dbReference type="InterPro" id="IPR031167">
    <property type="entry name" value="G_OBG"/>
</dbReference>
<evidence type="ECO:0000256" key="5">
    <source>
        <dbReference type="ARBA" id="ARBA00022842"/>
    </source>
</evidence>
<proteinExistence type="inferred from homology"/>
<dbReference type="GO" id="GO:0016887">
    <property type="term" value="F:ATP hydrolysis activity"/>
    <property type="evidence" value="ECO:0007669"/>
    <property type="project" value="UniProtKB-UniRule"/>
</dbReference>
<dbReference type="PRINTS" id="PR00326">
    <property type="entry name" value="GTP1OBG"/>
</dbReference>
<accession>A0A1F5YP10</accession>
<evidence type="ECO:0000256" key="1">
    <source>
        <dbReference type="ARBA" id="ARBA00001946"/>
    </source>
</evidence>
<dbReference type="HAMAP" id="MF_00944">
    <property type="entry name" value="YchF_OLA1_ATPase"/>
    <property type="match status" value="1"/>
</dbReference>
<dbReference type="AlphaFoldDB" id="A0A1F5YP10"/>
<sequence>MNLKIGIIGMPNAGKSTLFNALIKKQVAFAANYPFATIEPNIGIVPVPDHRLAALADAVESEKGVRPPTVAASVEFVDIAGLVAGAAEGAGLGNKFLAHIREVHLVCHVIRFFTDPAVVHVTGTVDPQRDRDTVETELILADLETLAKQSEPKGVRDREQLRRWELIGNLRESLNSGTPAARVLETAEDAHLVTDLHLITAKPVLYVANVSEEQLEKLSPDIPGNYLPVCAKLESELAGLPAGEQTAYLKSVGYSLSGLDRLIKRSYEMLGLISFLTAGVKEVRAWTVKKGTVARQASGVIHTDFEKKFIKADVVTFVDFISHGGWKVVREAGIVRQEGRDYPVRDGDVIEFKIGT</sequence>
<organism evidence="9 10">
    <name type="scientific">Candidatus Gottesmanbacteria bacterium RBG_16_52_11</name>
    <dbReference type="NCBI Taxonomy" id="1798374"/>
    <lineage>
        <taxon>Bacteria</taxon>
        <taxon>Candidatus Gottesmaniibacteriota</taxon>
    </lineage>
</organism>
<dbReference type="InterPro" id="IPR012676">
    <property type="entry name" value="TGS-like"/>
</dbReference>
<dbReference type="InterPro" id="IPR004095">
    <property type="entry name" value="TGS"/>
</dbReference>
<comment type="cofactor">
    <cofactor evidence="1">
        <name>Mg(2+)</name>
        <dbReference type="ChEBI" id="CHEBI:18420"/>
    </cofactor>
</comment>
<dbReference type="Proteomes" id="UP000178448">
    <property type="component" value="Unassembled WGS sequence"/>
</dbReference>